<feature type="domain" description="G-protein coupled receptors family 2 profile 2" evidence="6">
    <location>
        <begin position="1"/>
        <end position="203"/>
    </location>
</feature>
<evidence type="ECO:0000256" key="4">
    <source>
        <dbReference type="ARBA" id="ARBA00023136"/>
    </source>
</evidence>
<comment type="subcellular location">
    <subcellularLocation>
        <location evidence="1">Membrane</location>
        <topology evidence="1">Multi-pass membrane protein</topology>
    </subcellularLocation>
</comment>
<comment type="caution">
    <text evidence="7">The sequence shown here is derived from an EMBL/GenBank/DDBJ whole genome shotgun (WGS) entry which is preliminary data.</text>
</comment>
<accession>A0AAV8VI40</accession>
<evidence type="ECO:0000256" key="5">
    <source>
        <dbReference type="SAM" id="Phobius"/>
    </source>
</evidence>
<dbReference type="PROSITE" id="PS50261">
    <property type="entry name" value="G_PROTEIN_RECEP_F2_4"/>
    <property type="match status" value="1"/>
</dbReference>
<dbReference type="InterPro" id="IPR017981">
    <property type="entry name" value="GPCR_2-like_7TM"/>
</dbReference>
<dbReference type="PRINTS" id="PR00249">
    <property type="entry name" value="GPCRSECRETIN"/>
</dbReference>
<gene>
    <name evidence="7" type="ORF">NQ315_003763</name>
</gene>
<dbReference type="InterPro" id="IPR050332">
    <property type="entry name" value="GPCR_2"/>
</dbReference>
<feature type="transmembrane region" description="Helical" evidence="5">
    <location>
        <begin position="95"/>
        <end position="116"/>
    </location>
</feature>
<dbReference type="Proteomes" id="UP001159042">
    <property type="component" value="Unassembled WGS sequence"/>
</dbReference>
<protein>
    <recommendedName>
        <fullName evidence="6">G-protein coupled receptors family 2 profile 2 domain-containing protein</fullName>
    </recommendedName>
</protein>
<dbReference type="Gene3D" id="1.20.1070.10">
    <property type="entry name" value="Rhodopsin 7-helix transmembrane proteins"/>
    <property type="match status" value="1"/>
</dbReference>
<keyword evidence="4 5" id="KW-0472">Membrane</keyword>
<evidence type="ECO:0000259" key="6">
    <source>
        <dbReference type="PROSITE" id="PS50261"/>
    </source>
</evidence>
<dbReference type="EMBL" id="JANEYG010000086">
    <property type="protein sequence ID" value="KAJ8913854.1"/>
    <property type="molecule type" value="Genomic_DNA"/>
</dbReference>
<evidence type="ECO:0000313" key="7">
    <source>
        <dbReference type="EMBL" id="KAJ8913854.1"/>
    </source>
</evidence>
<dbReference type="GO" id="GO:0007166">
    <property type="term" value="P:cell surface receptor signaling pathway"/>
    <property type="evidence" value="ECO:0007669"/>
    <property type="project" value="InterPro"/>
</dbReference>
<name>A0AAV8VI40_9CUCU</name>
<evidence type="ECO:0000256" key="1">
    <source>
        <dbReference type="ARBA" id="ARBA00004141"/>
    </source>
</evidence>
<dbReference type="PANTHER" id="PTHR45620:SF32">
    <property type="entry name" value="DIURETIC HORMONE 31 RECEPTOR, ISOFORM C"/>
    <property type="match status" value="1"/>
</dbReference>
<dbReference type="PANTHER" id="PTHR45620">
    <property type="entry name" value="PDF RECEPTOR-LIKE PROTEIN-RELATED"/>
    <property type="match status" value="1"/>
</dbReference>
<keyword evidence="3 5" id="KW-1133">Transmembrane helix</keyword>
<evidence type="ECO:0000313" key="8">
    <source>
        <dbReference type="Proteomes" id="UP001159042"/>
    </source>
</evidence>
<feature type="transmembrane region" description="Helical" evidence="5">
    <location>
        <begin position="158"/>
        <end position="176"/>
    </location>
</feature>
<proteinExistence type="predicted"/>
<dbReference type="GO" id="GO:0007188">
    <property type="term" value="P:adenylate cyclase-modulating G protein-coupled receptor signaling pathway"/>
    <property type="evidence" value="ECO:0007669"/>
    <property type="project" value="TreeGrafter"/>
</dbReference>
<feature type="transmembrane region" description="Helical" evidence="5">
    <location>
        <begin position="47"/>
        <end position="67"/>
    </location>
</feature>
<dbReference type="GO" id="GO:0008528">
    <property type="term" value="F:G protein-coupled peptide receptor activity"/>
    <property type="evidence" value="ECO:0007669"/>
    <property type="project" value="TreeGrafter"/>
</dbReference>
<reference evidence="7 8" key="1">
    <citation type="journal article" date="2023" name="Insect Mol. Biol.">
        <title>Genome sequencing provides insights into the evolution of gene families encoding plant cell wall-degrading enzymes in longhorned beetles.</title>
        <authorList>
            <person name="Shin N.R."/>
            <person name="Okamura Y."/>
            <person name="Kirsch R."/>
            <person name="Pauchet Y."/>
        </authorList>
    </citation>
    <scope>NUCLEOTIDE SEQUENCE [LARGE SCALE GENOMIC DNA]</scope>
    <source>
        <strain evidence="7">EAD_L_NR</strain>
    </source>
</reference>
<dbReference type="GO" id="GO:0005886">
    <property type="term" value="C:plasma membrane"/>
    <property type="evidence" value="ECO:0007669"/>
    <property type="project" value="TreeGrafter"/>
</dbReference>
<dbReference type="InterPro" id="IPR000832">
    <property type="entry name" value="GPCR_2_secretin-like"/>
</dbReference>
<evidence type="ECO:0000256" key="3">
    <source>
        <dbReference type="ARBA" id="ARBA00022989"/>
    </source>
</evidence>
<keyword evidence="8" id="KW-1185">Reference proteome</keyword>
<sequence length="220" mass="24982">MLIPHPWCIALHTILYTCLISNYSWMLCEGLYLHTVLVWAFISQSNLLVGMMIIGWGIPMITTLIYVPVRSLMGEGEELEMCWIKESRFEIIHQIPVAATILLNLFFLINIVRVVIVKLRRGPANDGHGSGASRSSLQALSTQEISYETFQFTPRMCYSYRATLLLVPLLGLNFLLTPFRPENGGPWEHFYDLLSAITTSFQGSKGMFEIGKWGTENCEQ</sequence>
<dbReference type="Pfam" id="PF00002">
    <property type="entry name" value="7tm_2"/>
    <property type="match status" value="1"/>
</dbReference>
<keyword evidence="2 5" id="KW-0812">Transmembrane</keyword>
<evidence type="ECO:0000256" key="2">
    <source>
        <dbReference type="ARBA" id="ARBA00022692"/>
    </source>
</evidence>
<organism evidence="7 8">
    <name type="scientific">Exocentrus adspersus</name>
    <dbReference type="NCBI Taxonomy" id="1586481"/>
    <lineage>
        <taxon>Eukaryota</taxon>
        <taxon>Metazoa</taxon>
        <taxon>Ecdysozoa</taxon>
        <taxon>Arthropoda</taxon>
        <taxon>Hexapoda</taxon>
        <taxon>Insecta</taxon>
        <taxon>Pterygota</taxon>
        <taxon>Neoptera</taxon>
        <taxon>Endopterygota</taxon>
        <taxon>Coleoptera</taxon>
        <taxon>Polyphaga</taxon>
        <taxon>Cucujiformia</taxon>
        <taxon>Chrysomeloidea</taxon>
        <taxon>Cerambycidae</taxon>
        <taxon>Lamiinae</taxon>
        <taxon>Acanthocinini</taxon>
        <taxon>Exocentrus</taxon>
    </lineage>
</organism>
<dbReference type="AlphaFoldDB" id="A0AAV8VI40"/>